<dbReference type="InterPro" id="IPR018929">
    <property type="entry name" value="DUF2510"/>
</dbReference>
<evidence type="ECO:0000256" key="2">
    <source>
        <dbReference type="SAM" id="MobiDB-lite"/>
    </source>
</evidence>
<dbReference type="AlphaFoldDB" id="A0AAF0BSR5"/>
<dbReference type="KEGG" id="ima:PO878_14250"/>
<gene>
    <name evidence="5" type="ORF">PO878_14250</name>
</gene>
<proteinExistence type="predicted"/>
<evidence type="ECO:0000313" key="5">
    <source>
        <dbReference type="EMBL" id="WCO65662.1"/>
    </source>
</evidence>
<evidence type="ECO:0000259" key="4">
    <source>
        <dbReference type="Pfam" id="PF10708"/>
    </source>
</evidence>
<dbReference type="Pfam" id="PF10708">
    <property type="entry name" value="DUF2510"/>
    <property type="match status" value="1"/>
</dbReference>
<dbReference type="Gene3D" id="2.60.40.1240">
    <property type="match status" value="1"/>
</dbReference>
<protein>
    <submittedName>
        <fullName evidence="5">DUF2510 domain-containing protein</fullName>
    </submittedName>
</protein>
<evidence type="ECO:0000256" key="1">
    <source>
        <dbReference type="ARBA" id="ARBA00022729"/>
    </source>
</evidence>
<dbReference type="Proteomes" id="UP001216390">
    <property type="component" value="Chromosome"/>
</dbReference>
<keyword evidence="3" id="KW-0812">Transmembrane</keyword>
<sequence length="255" mass="26251">MSDGQQPAGWYPSGVPGEQRYWDGAQWTEHTAPVATPGPPPSTLPPPPGGGGGRSMAYVLIPVGVCVVLAVVLVVVGLVASGGDDDEASPSPTTEEGGPDTTEDEDDGPTGPGSADEPLPIGQTATIGDYEVRVTSVDLDATDEVLAANEFNDDPTNGTYALVEVEATYTGDEEGTPASDLTATLQGGDGVQYEQFECSAVTPGGVDFTTLTEGGSASFDLCWDYPSDAADGATMFVEDFLTVDGEDARSYWEVG</sequence>
<accession>A0AAF0BSR5</accession>
<keyword evidence="3" id="KW-0472">Membrane</keyword>
<feature type="domain" description="DUF2510" evidence="4">
    <location>
        <begin position="8"/>
        <end position="39"/>
    </location>
</feature>
<dbReference type="EMBL" id="CP116942">
    <property type="protein sequence ID" value="WCO65662.1"/>
    <property type="molecule type" value="Genomic_DNA"/>
</dbReference>
<evidence type="ECO:0000256" key="3">
    <source>
        <dbReference type="SAM" id="Phobius"/>
    </source>
</evidence>
<evidence type="ECO:0000313" key="6">
    <source>
        <dbReference type="Proteomes" id="UP001216390"/>
    </source>
</evidence>
<reference evidence="5" key="1">
    <citation type="submission" date="2023-01" db="EMBL/GenBank/DDBJ databases">
        <title>The diversity of Class Acidimicrobiia in South China Sea sediment environments and the proposal of Iamia marina sp. nov., a novel species of the genus Iamia.</title>
        <authorList>
            <person name="He Y."/>
            <person name="Tian X."/>
        </authorList>
    </citation>
    <scope>NUCLEOTIDE SEQUENCE</scope>
    <source>
        <strain evidence="5">DSM 19957</strain>
    </source>
</reference>
<feature type="compositionally biased region" description="Acidic residues" evidence="2">
    <location>
        <begin position="97"/>
        <end position="108"/>
    </location>
</feature>
<organism evidence="5 6">
    <name type="scientific">Iamia majanohamensis</name>
    <dbReference type="NCBI Taxonomy" id="467976"/>
    <lineage>
        <taxon>Bacteria</taxon>
        <taxon>Bacillati</taxon>
        <taxon>Actinomycetota</taxon>
        <taxon>Acidimicrobiia</taxon>
        <taxon>Acidimicrobiales</taxon>
        <taxon>Iamiaceae</taxon>
        <taxon>Iamia</taxon>
    </lineage>
</organism>
<keyword evidence="1" id="KW-0732">Signal</keyword>
<dbReference type="InterPro" id="IPR029050">
    <property type="entry name" value="Immunoprotect_excell_Ig-like"/>
</dbReference>
<name>A0AAF0BSR5_9ACTN</name>
<keyword evidence="3" id="KW-1133">Transmembrane helix</keyword>
<feature type="compositionally biased region" description="Pro residues" evidence="2">
    <location>
        <begin position="36"/>
        <end position="49"/>
    </location>
</feature>
<feature type="transmembrane region" description="Helical" evidence="3">
    <location>
        <begin position="56"/>
        <end position="80"/>
    </location>
</feature>
<dbReference type="RefSeq" id="WP_272735189.1">
    <property type="nucleotide sequence ID" value="NZ_CP116942.1"/>
</dbReference>
<feature type="region of interest" description="Disordered" evidence="2">
    <location>
        <begin position="1"/>
        <end position="51"/>
    </location>
</feature>
<feature type="region of interest" description="Disordered" evidence="2">
    <location>
        <begin position="81"/>
        <end position="122"/>
    </location>
</feature>
<keyword evidence="6" id="KW-1185">Reference proteome</keyword>